<dbReference type="InterPro" id="IPR006311">
    <property type="entry name" value="TAT_signal"/>
</dbReference>
<evidence type="ECO:0000313" key="4">
    <source>
        <dbReference type="Proteomes" id="UP000199052"/>
    </source>
</evidence>
<dbReference type="EMBL" id="JACBZA010000001">
    <property type="protein sequence ID" value="NYH84411.1"/>
    <property type="molecule type" value="Genomic_DNA"/>
</dbReference>
<dbReference type="Gene3D" id="3.40.190.10">
    <property type="entry name" value="Periplasmic binding protein-like II"/>
    <property type="match status" value="1"/>
</dbReference>
<dbReference type="InterPro" id="IPR030678">
    <property type="entry name" value="Peptide/Ni-bd"/>
</dbReference>
<dbReference type="SUPFAM" id="SSF53850">
    <property type="entry name" value="Periplasmic binding protein-like II"/>
    <property type="match status" value="1"/>
</dbReference>
<evidence type="ECO:0000313" key="2">
    <source>
        <dbReference type="EMBL" id="NYH84411.1"/>
    </source>
</evidence>
<evidence type="ECO:0000259" key="1">
    <source>
        <dbReference type="Pfam" id="PF00496"/>
    </source>
</evidence>
<feature type="domain" description="Solute-binding protein family 5" evidence="1">
    <location>
        <begin position="107"/>
        <end position="480"/>
    </location>
</feature>
<dbReference type="CDD" id="cd08509">
    <property type="entry name" value="PBP2_TmCBP_oligosaccharides_like"/>
    <property type="match status" value="1"/>
</dbReference>
<dbReference type="RefSeq" id="WP_238344795.1">
    <property type="nucleotide sequence ID" value="NZ_FOOI01000001.1"/>
</dbReference>
<accession>A0A1I2KGD0</accession>
<dbReference type="InterPro" id="IPR000914">
    <property type="entry name" value="SBP_5_dom"/>
</dbReference>
<dbReference type="PANTHER" id="PTHR30290">
    <property type="entry name" value="PERIPLASMIC BINDING COMPONENT OF ABC TRANSPORTER"/>
    <property type="match status" value="1"/>
</dbReference>
<dbReference type="GO" id="GO:0042597">
    <property type="term" value="C:periplasmic space"/>
    <property type="evidence" value="ECO:0007669"/>
    <property type="project" value="UniProtKB-ARBA"/>
</dbReference>
<reference evidence="3 4" key="1">
    <citation type="submission" date="2016-10" db="EMBL/GenBank/DDBJ databases">
        <authorList>
            <person name="de Groot N.N."/>
        </authorList>
    </citation>
    <scope>NUCLEOTIDE SEQUENCE [LARGE SCALE GENOMIC DNA]</scope>
    <source>
        <strain evidence="3 4">CPCC 202808</strain>
    </source>
</reference>
<dbReference type="PIRSF" id="PIRSF002741">
    <property type="entry name" value="MppA"/>
    <property type="match status" value="1"/>
</dbReference>
<dbReference type="PANTHER" id="PTHR30290:SF82">
    <property type="entry name" value="ABC-TYPE DIPEPTIDE_OLIGOPEPTIDE TRANSPORT SYSTEM, PERIPLASMIC COMPONENT"/>
    <property type="match status" value="1"/>
</dbReference>
<evidence type="ECO:0000313" key="3">
    <source>
        <dbReference type="EMBL" id="SFF64307.1"/>
    </source>
</evidence>
<dbReference type="Pfam" id="PF00496">
    <property type="entry name" value="SBP_bac_5"/>
    <property type="match status" value="1"/>
</dbReference>
<dbReference type="AlphaFoldDB" id="A0A1I2KGD0"/>
<dbReference type="Gene3D" id="3.10.105.10">
    <property type="entry name" value="Dipeptide-binding Protein, Domain 3"/>
    <property type="match status" value="1"/>
</dbReference>
<dbReference type="GO" id="GO:1904680">
    <property type="term" value="F:peptide transmembrane transporter activity"/>
    <property type="evidence" value="ECO:0007669"/>
    <property type="project" value="TreeGrafter"/>
</dbReference>
<dbReference type="Gene3D" id="3.90.76.10">
    <property type="entry name" value="Dipeptide-binding Protein, Domain 1"/>
    <property type="match status" value="1"/>
</dbReference>
<reference evidence="2 5" key="2">
    <citation type="submission" date="2020-07" db="EMBL/GenBank/DDBJ databases">
        <title>Sequencing the genomes of 1000 actinobacteria strains.</title>
        <authorList>
            <person name="Klenk H.-P."/>
        </authorList>
    </citation>
    <scope>NUCLEOTIDE SEQUENCE [LARGE SCALE GENOMIC DNA]</scope>
    <source>
        <strain evidence="2 5">DSM 45117</strain>
    </source>
</reference>
<dbReference type="Proteomes" id="UP000533017">
    <property type="component" value="Unassembled WGS sequence"/>
</dbReference>
<keyword evidence="5" id="KW-1185">Reference proteome</keyword>
<dbReference type="InterPro" id="IPR039424">
    <property type="entry name" value="SBP_5"/>
</dbReference>
<protein>
    <submittedName>
        <fullName evidence="3">Peptide/nickel transport system substrate-binding protein</fullName>
    </submittedName>
</protein>
<evidence type="ECO:0000313" key="5">
    <source>
        <dbReference type="Proteomes" id="UP000533017"/>
    </source>
</evidence>
<dbReference type="GO" id="GO:0015833">
    <property type="term" value="P:peptide transport"/>
    <property type="evidence" value="ECO:0007669"/>
    <property type="project" value="TreeGrafter"/>
</dbReference>
<dbReference type="Proteomes" id="UP000199052">
    <property type="component" value="Unassembled WGS sequence"/>
</dbReference>
<proteinExistence type="predicted"/>
<organism evidence="3 4">
    <name type="scientific">Actinopolymorpha cephalotaxi</name>
    <dbReference type="NCBI Taxonomy" id="504797"/>
    <lineage>
        <taxon>Bacteria</taxon>
        <taxon>Bacillati</taxon>
        <taxon>Actinomycetota</taxon>
        <taxon>Actinomycetes</taxon>
        <taxon>Propionibacteriales</taxon>
        <taxon>Actinopolymorphaceae</taxon>
        <taxon>Actinopolymorpha</taxon>
    </lineage>
</organism>
<sequence>MSEFGAGRSSRRQFLFNAAMAAAAVGVGGTLAGCGQGGSGAGGGGGGGKGGGRSGKQGETLFIAGFQWGPPTQFNPLGQNTGWPCGQNNMQLVYETLVRFNLLNGKLEPGLGKELQTPDDTTIVVPLQDGTKWQDGKPLTADDVVFTFELAKRHSELSYASFWDYVDKIEASDPQTVKVTVGKKPFNPAMVKNSLASTYILPKHVWEPLEKQGKPMGQFENTKPVGSGPYKVDSYNQQQISLTRQDSYWGKTAFGGAPKPKYIVHPIFKGNQDGDLRFQRGGVDVMQQFTPQIWKMWEDKKLAVSTWYKKEPYHVPGGIPMLVINTTKKGLDNPAVRRALAFAINYQDIADKAMSRYSQPASSSVILPTGGESKYFDKQAVATNGWKYDPEQSKKILEGELKAKKGSDGIYVLPDGTRLGPWTAQTPTGWSDWQSALRIMAGNAKAAGIDITTKFPQAPNVTTSVQAGDFDLACWGVASTSAATPWQRFRDVLDERGVAKLGQPAFWNYGRFKDPTVAGLLDQAAGATDDATAKAAYGKLDEIFMKNAPMIPLMYRPLEFYEFNETNWKNFPNEKNAYAPPMFQGAGVSWLFKIKHASES</sequence>
<name>A0A1I2KGD0_9ACTN</name>
<dbReference type="EMBL" id="FOOI01000001">
    <property type="protein sequence ID" value="SFF64307.1"/>
    <property type="molecule type" value="Genomic_DNA"/>
</dbReference>
<dbReference type="PROSITE" id="PS51318">
    <property type="entry name" value="TAT"/>
    <property type="match status" value="1"/>
</dbReference>
<dbReference type="STRING" id="504797.SAMN05421678_101181"/>
<gene>
    <name evidence="2" type="ORF">FHR37_003262</name>
    <name evidence="3" type="ORF">SAMN05421678_101181</name>
</gene>
<dbReference type="GO" id="GO:0043190">
    <property type="term" value="C:ATP-binding cassette (ABC) transporter complex"/>
    <property type="evidence" value="ECO:0007669"/>
    <property type="project" value="InterPro"/>
</dbReference>